<dbReference type="AlphaFoldDB" id="A0A084QCK7"/>
<evidence type="ECO:0008006" key="4">
    <source>
        <dbReference type="Google" id="ProtNLM"/>
    </source>
</evidence>
<dbReference type="Gene3D" id="3.40.50.300">
    <property type="entry name" value="P-loop containing nucleotide triphosphate hydrolases"/>
    <property type="match status" value="1"/>
</dbReference>
<dbReference type="SUPFAM" id="SSF52540">
    <property type="entry name" value="P-loop containing nucleoside triphosphate hydrolases"/>
    <property type="match status" value="1"/>
</dbReference>
<feature type="compositionally biased region" description="Low complexity" evidence="1">
    <location>
        <begin position="164"/>
        <end position="174"/>
    </location>
</feature>
<protein>
    <recommendedName>
        <fullName evidence="4">Zona occludens toxin N-terminal domain-containing protein</fullName>
    </recommendedName>
</protein>
<reference evidence="2 3" key="1">
    <citation type="journal article" date="2014" name="BMC Genomics">
        <title>Comparative genome sequencing reveals chemotype-specific gene clusters in the toxigenic black mold Stachybotrys.</title>
        <authorList>
            <person name="Semeiks J."/>
            <person name="Borek D."/>
            <person name="Otwinowski Z."/>
            <person name="Grishin N.V."/>
        </authorList>
    </citation>
    <scope>NUCLEOTIDE SEQUENCE [LARGE SCALE GENOMIC DNA]</scope>
    <source>
        <strain evidence="2 3">IBT 40285</strain>
    </source>
</reference>
<evidence type="ECO:0000256" key="1">
    <source>
        <dbReference type="SAM" id="MobiDB-lite"/>
    </source>
</evidence>
<sequence>MTFIFSRPAPEREPTAGNHFSTPSKPEFIHYFGNKDAKDTKTGLRCATPSARGPIQGAHQTWFALSADDPVAKPTGFNFTPYKPECKLESKPNAGLLPQQSRATAGAPNIVGVEDGSQPPASFDSRSIKLSSSVLPSHDKLQLPVRTMAGLNESESERATMVNSSSSSVSPGSSTLDAHLQLLSGSTIAPETSDSATTPIFTEDVRVSRGDAAAGGFTQYGLLGGHVGRLSRAPAGAPASSDPRIYYNVAAPSSTFICGSQGSGKSHTLSCLLENCLIPSVANVLPRPLCGIVFHHDTFISDTGGSPCEAAYLSSSPSIKVRVVCAPTNIGQIKRIYGHLPNVTIQELRLNQSDLNTKRMLDLMAVSSVQGGGMPLYLHIVVRVLRDLRIRQQKTPGAQFDYGAFKRELTEANLTKDQMAPLQQRLDTLESFMLDAQASAAVMSQRPGAAPSAQVKPTANNQQATNWALGPARLTIVDLSCPCVTAEMACLLFNVCLGLFLEQDSSVGRVIALDEAHKYMTESSEAMTLTDSLLSTIRLQRHLGARIIISTQEPTISPRLLDLCSVTIVHRFSSPNWLDSLKKHLAAASRYKLAADDDEKTQQGDSMAMSFPVSDISAHLFTEINKLQTGEALLFSPTALVGVDSVPKEYFVEPEFSDSVEEQPKPPASSASSRIDVVADTPAGPVIPLANNLLKLRIRARITVDGGRSVMAA</sequence>
<dbReference type="InParanoid" id="A0A084QCK7"/>
<organism evidence="2 3">
    <name type="scientific">Stachybotrys chlorohalonatus (strain IBT 40285)</name>
    <dbReference type="NCBI Taxonomy" id="1283841"/>
    <lineage>
        <taxon>Eukaryota</taxon>
        <taxon>Fungi</taxon>
        <taxon>Dikarya</taxon>
        <taxon>Ascomycota</taxon>
        <taxon>Pezizomycotina</taxon>
        <taxon>Sordariomycetes</taxon>
        <taxon>Hypocreomycetidae</taxon>
        <taxon>Hypocreales</taxon>
        <taxon>Stachybotryaceae</taxon>
        <taxon>Stachybotrys</taxon>
    </lineage>
</organism>
<evidence type="ECO:0000313" key="2">
    <source>
        <dbReference type="EMBL" id="KFA61692.1"/>
    </source>
</evidence>
<gene>
    <name evidence="2" type="ORF">S40285_03496</name>
</gene>
<proteinExistence type="predicted"/>
<dbReference type="STRING" id="1283841.A0A084QCK7"/>
<keyword evidence="3" id="KW-1185">Reference proteome</keyword>
<dbReference type="Proteomes" id="UP000028524">
    <property type="component" value="Unassembled WGS sequence"/>
</dbReference>
<evidence type="ECO:0000313" key="3">
    <source>
        <dbReference type="Proteomes" id="UP000028524"/>
    </source>
</evidence>
<feature type="region of interest" description="Disordered" evidence="1">
    <location>
        <begin position="1"/>
        <end position="25"/>
    </location>
</feature>
<dbReference type="HOGENOM" id="CLU_015256_4_0_1"/>
<dbReference type="OMA" id="SCPFVGQ"/>
<dbReference type="OrthoDB" id="2316594at2759"/>
<name>A0A084QCK7_STAC4</name>
<accession>A0A084QCK7</accession>
<feature type="region of interest" description="Disordered" evidence="1">
    <location>
        <begin position="153"/>
        <end position="174"/>
    </location>
</feature>
<dbReference type="EMBL" id="KL660839">
    <property type="protein sequence ID" value="KFA61692.1"/>
    <property type="molecule type" value="Genomic_DNA"/>
</dbReference>
<feature type="region of interest" description="Disordered" evidence="1">
    <location>
        <begin position="655"/>
        <end position="675"/>
    </location>
</feature>
<dbReference type="InterPro" id="IPR027417">
    <property type="entry name" value="P-loop_NTPase"/>
</dbReference>